<evidence type="ECO:0000313" key="1">
    <source>
        <dbReference type="EMBL" id="EJW94214.1"/>
    </source>
</evidence>
<sequence length="33" mass="3993">MGNGYKQQEDTEFATLRRNYRDYLLGKMPLDMH</sequence>
<protein>
    <submittedName>
        <fullName evidence="1">Uncharacterized protein</fullName>
    </submittedName>
</protein>
<feature type="non-terminal residue" evidence="1">
    <location>
        <position position="33"/>
    </location>
</feature>
<dbReference type="AlphaFoldDB" id="J9G3U5"/>
<comment type="caution">
    <text evidence="1">The sequence shown here is derived from an EMBL/GenBank/DDBJ whole genome shotgun (WGS) entry which is preliminary data.</text>
</comment>
<organism evidence="1">
    <name type="scientific">gut metagenome</name>
    <dbReference type="NCBI Taxonomy" id="749906"/>
    <lineage>
        <taxon>unclassified sequences</taxon>
        <taxon>metagenomes</taxon>
        <taxon>organismal metagenomes</taxon>
    </lineage>
</organism>
<accession>J9G3U5</accession>
<dbReference type="EMBL" id="AMCI01006500">
    <property type="protein sequence ID" value="EJW94214.1"/>
    <property type="molecule type" value="Genomic_DNA"/>
</dbReference>
<name>J9G3U5_9ZZZZ</name>
<reference evidence="1" key="1">
    <citation type="journal article" date="2012" name="PLoS ONE">
        <title>Gene sets for utilization of primary and secondary nutrition supplies in the distal gut of endangered iberian lynx.</title>
        <authorList>
            <person name="Alcaide M."/>
            <person name="Messina E."/>
            <person name="Richter M."/>
            <person name="Bargiela R."/>
            <person name="Peplies J."/>
            <person name="Huws S.A."/>
            <person name="Newbold C.J."/>
            <person name="Golyshin P.N."/>
            <person name="Simon M.A."/>
            <person name="Lopez G."/>
            <person name="Yakimov M.M."/>
            <person name="Ferrer M."/>
        </authorList>
    </citation>
    <scope>NUCLEOTIDE SEQUENCE</scope>
</reference>
<gene>
    <name evidence="1" type="ORF">EVA_17680</name>
</gene>
<proteinExistence type="predicted"/>